<dbReference type="AlphaFoldDB" id="A0A183AVR7"/>
<keyword evidence="3" id="KW-1185">Reference proteome</keyword>
<evidence type="ECO:0000256" key="1">
    <source>
        <dbReference type="SAM" id="MobiDB-lite"/>
    </source>
</evidence>
<reference evidence="2 3" key="2">
    <citation type="submission" date="2018-11" db="EMBL/GenBank/DDBJ databases">
        <authorList>
            <consortium name="Pathogen Informatics"/>
        </authorList>
    </citation>
    <scope>NUCLEOTIDE SEQUENCE [LARGE SCALE GENOMIC DNA]</scope>
    <source>
        <strain evidence="2 3">Egypt</strain>
    </source>
</reference>
<proteinExistence type="predicted"/>
<feature type="compositionally biased region" description="Low complexity" evidence="1">
    <location>
        <begin position="34"/>
        <end position="51"/>
    </location>
</feature>
<gene>
    <name evidence="2" type="ORF">ECPE_LOCUS11052</name>
</gene>
<dbReference type="EMBL" id="UZAN01050120">
    <property type="protein sequence ID" value="VDP87994.1"/>
    <property type="molecule type" value="Genomic_DNA"/>
</dbReference>
<accession>A0A183AVR7</accession>
<dbReference type="WBParaSite" id="ECPE_0001108601-mRNA-1">
    <property type="protein sequence ID" value="ECPE_0001108601-mRNA-1"/>
    <property type="gene ID" value="ECPE_0001108601"/>
</dbReference>
<feature type="compositionally biased region" description="Polar residues" evidence="1">
    <location>
        <begin position="56"/>
        <end position="65"/>
    </location>
</feature>
<organism evidence="4">
    <name type="scientific">Echinostoma caproni</name>
    <dbReference type="NCBI Taxonomy" id="27848"/>
    <lineage>
        <taxon>Eukaryota</taxon>
        <taxon>Metazoa</taxon>
        <taxon>Spiralia</taxon>
        <taxon>Lophotrochozoa</taxon>
        <taxon>Platyhelminthes</taxon>
        <taxon>Trematoda</taxon>
        <taxon>Digenea</taxon>
        <taxon>Plagiorchiida</taxon>
        <taxon>Echinostomata</taxon>
        <taxon>Echinostomatoidea</taxon>
        <taxon>Echinostomatidae</taxon>
        <taxon>Echinostoma</taxon>
    </lineage>
</organism>
<dbReference type="Proteomes" id="UP000272942">
    <property type="component" value="Unassembled WGS sequence"/>
</dbReference>
<feature type="region of interest" description="Disordered" evidence="1">
    <location>
        <begin position="1"/>
        <end position="71"/>
    </location>
</feature>
<evidence type="ECO:0000313" key="3">
    <source>
        <dbReference type="Proteomes" id="UP000272942"/>
    </source>
</evidence>
<name>A0A183AVR7_9TREM</name>
<reference evidence="4" key="1">
    <citation type="submission" date="2016-06" db="UniProtKB">
        <authorList>
            <consortium name="WormBaseParasite"/>
        </authorList>
    </citation>
    <scope>IDENTIFICATION</scope>
</reference>
<sequence>MAQQLRESGGGDLAPNAGLLLNSNAPPRPPPSTGRPTGDGSSESVDSSGVGPMRVGTTNSQTAGNKSFEPQYVSGYSRSNCEYSQQNEKWNATGKYYSIWSTASGLTCDA</sequence>
<evidence type="ECO:0000313" key="4">
    <source>
        <dbReference type="WBParaSite" id="ECPE_0001108601-mRNA-1"/>
    </source>
</evidence>
<protein>
    <submittedName>
        <fullName evidence="4">Kringle domain-containing protein</fullName>
    </submittedName>
</protein>
<evidence type="ECO:0000313" key="2">
    <source>
        <dbReference type="EMBL" id="VDP87994.1"/>
    </source>
</evidence>